<protein>
    <recommendedName>
        <fullName evidence="3">HTH merR-type domain-containing protein</fullName>
    </recommendedName>
</protein>
<keyword evidence="2" id="KW-1185">Reference proteome</keyword>
<accession>A0ABP9TTV6</accession>
<dbReference type="EMBL" id="BAABMM010000019">
    <property type="protein sequence ID" value="GAA5252175.1"/>
    <property type="molecule type" value="Genomic_DNA"/>
</dbReference>
<evidence type="ECO:0000313" key="1">
    <source>
        <dbReference type="EMBL" id="GAA5252175.1"/>
    </source>
</evidence>
<organism evidence="1 2">
    <name type="scientific">Candidatus Rickettsia kedanie</name>
    <dbReference type="NCBI Taxonomy" id="3115352"/>
    <lineage>
        <taxon>Bacteria</taxon>
        <taxon>Pseudomonadati</taxon>
        <taxon>Pseudomonadota</taxon>
        <taxon>Alphaproteobacteria</taxon>
        <taxon>Rickettsiales</taxon>
        <taxon>Rickettsiaceae</taxon>
        <taxon>Rickettsieae</taxon>
        <taxon>Rickettsia</taxon>
        <taxon>spotted fever group</taxon>
    </lineage>
</organism>
<comment type="caution">
    <text evidence="1">The sequence shown here is derived from an EMBL/GenBank/DDBJ whole genome shotgun (WGS) entry which is preliminary data.</text>
</comment>
<sequence length="100" mass="11682">MNMTNNKLIKKYYSASEVIKHLNIALHQLRYLEVKIPDLSNYKINNRKYYTVNDIDLLQKSLKKDITSPSTDKVDMLLTNFHNLSFQIKKILADSSMTCV</sequence>
<reference evidence="1 2" key="1">
    <citation type="journal article" date="2024" name="Microbiol. Immunol.">
        <title>Discovery of a novel spotted fever group Rickettsia, 'Candidatus Rickettsia kedanie,' in unfed larval chigger mites, Leptotrombidium scutellare.</title>
        <authorList>
            <person name="Ogawa M."/>
            <person name="Matsutani M."/>
            <person name="Katayama T."/>
            <person name="Takada N."/>
            <person name="Noda S."/>
            <person name="Takahashi M."/>
            <person name="Kageyama D."/>
            <person name="Hanaoka N."/>
            <person name="Ebihara H."/>
        </authorList>
    </citation>
    <scope>NUCLEOTIDE SEQUENCE [LARGE SCALE GENOMIC DNA]</scope>
    <source>
        <strain evidence="1 2">KNCP2-13</strain>
    </source>
</reference>
<gene>
    <name evidence="1" type="ORF">KNCP2_04630</name>
</gene>
<name>A0ABP9TTV6_9RICK</name>
<dbReference type="InterPro" id="IPR016597">
    <property type="entry name" value="UCP012359"/>
</dbReference>
<evidence type="ECO:0000313" key="2">
    <source>
        <dbReference type="Proteomes" id="UP001628124"/>
    </source>
</evidence>
<dbReference type="PIRSF" id="PIRSF012359">
    <property type="entry name" value="UCP012359"/>
    <property type="match status" value="1"/>
</dbReference>
<dbReference type="Gene3D" id="1.10.1660.10">
    <property type="match status" value="1"/>
</dbReference>
<proteinExistence type="predicted"/>
<dbReference type="Proteomes" id="UP001628124">
    <property type="component" value="Unassembled WGS sequence"/>
</dbReference>
<evidence type="ECO:0008006" key="3">
    <source>
        <dbReference type="Google" id="ProtNLM"/>
    </source>
</evidence>